<dbReference type="InterPro" id="IPR029058">
    <property type="entry name" value="AB_hydrolase_fold"/>
</dbReference>
<protein>
    <submittedName>
        <fullName evidence="3">Uncharacterized protein LOC101859053</fullName>
    </submittedName>
</protein>
<organism evidence="2 3">
    <name type="scientific">Aplysia californica</name>
    <name type="common">California sea hare</name>
    <dbReference type="NCBI Taxonomy" id="6500"/>
    <lineage>
        <taxon>Eukaryota</taxon>
        <taxon>Metazoa</taxon>
        <taxon>Spiralia</taxon>
        <taxon>Lophotrochozoa</taxon>
        <taxon>Mollusca</taxon>
        <taxon>Gastropoda</taxon>
        <taxon>Heterobranchia</taxon>
        <taxon>Euthyneura</taxon>
        <taxon>Tectipleura</taxon>
        <taxon>Aplysiida</taxon>
        <taxon>Aplysioidea</taxon>
        <taxon>Aplysiidae</taxon>
        <taxon>Aplysia</taxon>
    </lineage>
</organism>
<evidence type="ECO:0000313" key="2">
    <source>
        <dbReference type="Proteomes" id="UP000694888"/>
    </source>
</evidence>
<dbReference type="Pfam" id="PF07224">
    <property type="entry name" value="Chlorophyllase"/>
    <property type="match status" value="1"/>
</dbReference>
<dbReference type="InterPro" id="IPR017395">
    <property type="entry name" value="Chlorophyllase-like"/>
</dbReference>
<sequence>MSGFWASWNYSRHGRCLRFSFLVISVLLVLQCEGVGKEHFHSFQKTYNTTTSFTVTPSQNGCPLKTTVYYPVAGGSFSPIYFIGGFGGVQPAETYSELLSKIASNGYVVMGIDRFSLSGDLENELWTRPSERTLQVDKSSERFACQIQWLRKNIDTVPELHGTLHSPNWNKTTLMCHSKGCDVILKILENNIAQVADMAKAAIYLDPFSIHSRKAPKVKVRIPSFSYLSALSEKFPTCCIKGFGYRRFYDLMPCVKVKMDVQGFGHCDLLDYKYWELCHKIGFCVTTNDTRLEEYKNFLQKEVTSFLSWTLDGVTEVKKYLTDPKYIPFPLLDLAYNETKCE</sequence>
<dbReference type="PANTHER" id="PTHR33428">
    <property type="entry name" value="CHLOROPHYLLASE-2, CHLOROPLASTIC"/>
    <property type="match status" value="1"/>
</dbReference>
<dbReference type="SUPFAM" id="SSF53474">
    <property type="entry name" value="alpha/beta-Hydrolases"/>
    <property type="match status" value="1"/>
</dbReference>
<feature type="chain" id="PRO_5046021446" evidence="1">
    <location>
        <begin position="35"/>
        <end position="342"/>
    </location>
</feature>
<name>A0ABM0K8B8_APLCA</name>
<accession>A0ABM0K8B8</accession>
<dbReference type="PANTHER" id="PTHR33428:SF14">
    <property type="entry name" value="CARBOXYLESTERASE TYPE B DOMAIN-CONTAINING PROTEIN"/>
    <property type="match status" value="1"/>
</dbReference>
<feature type="signal peptide" evidence="1">
    <location>
        <begin position="1"/>
        <end position="34"/>
    </location>
</feature>
<proteinExistence type="predicted"/>
<keyword evidence="1" id="KW-0732">Signal</keyword>
<evidence type="ECO:0000256" key="1">
    <source>
        <dbReference type="SAM" id="SignalP"/>
    </source>
</evidence>
<dbReference type="Gene3D" id="3.40.50.1820">
    <property type="entry name" value="alpha/beta hydrolase"/>
    <property type="match status" value="1"/>
</dbReference>
<reference evidence="3" key="1">
    <citation type="submission" date="2025-08" db="UniProtKB">
        <authorList>
            <consortium name="RefSeq"/>
        </authorList>
    </citation>
    <scope>IDENTIFICATION</scope>
</reference>
<gene>
    <name evidence="3" type="primary">LOC101859053</name>
</gene>
<dbReference type="GeneID" id="101859053"/>
<dbReference type="RefSeq" id="XP_005111178.1">
    <property type="nucleotide sequence ID" value="XM_005111121.3"/>
</dbReference>
<keyword evidence="2" id="KW-1185">Reference proteome</keyword>
<evidence type="ECO:0000313" key="3">
    <source>
        <dbReference type="RefSeq" id="XP_005111178.1"/>
    </source>
</evidence>
<dbReference type="Proteomes" id="UP000694888">
    <property type="component" value="Unplaced"/>
</dbReference>